<dbReference type="OMA" id="SEHDRCQ"/>
<dbReference type="PANTHER" id="PTHR24171">
    <property type="entry name" value="ANKYRIN REPEAT DOMAIN-CONTAINING PROTEIN 39-RELATED"/>
    <property type="match status" value="1"/>
</dbReference>
<evidence type="ECO:0000256" key="2">
    <source>
        <dbReference type="ARBA" id="ARBA00023043"/>
    </source>
</evidence>
<dbReference type="InterPro" id="IPR002110">
    <property type="entry name" value="Ankyrin_rpt"/>
</dbReference>
<dbReference type="SUPFAM" id="SSF48403">
    <property type="entry name" value="Ankyrin repeat"/>
    <property type="match status" value="1"/>
</dbReference>
<dbReference type="Gene3D" id="3.40.50.300">
    <property type="entry name" value="P-loop containing nucleotide triphosphate hydrolases"/>
    <property type="match status" value="1"/>
</dbReference>
<feature type="coiled-coil region" evidence="4">
    <location>
        <begin position="367"/>
        <end position="408"/>
    </location>
</feature>
<dbReference type="PROSITE" id="PS50297">
    <property type="entry name" value="ANK_REP_REGION"/>
    <property type="match status" value="2"/>
</dbReference>
<proteinExistence type="predicted"/>
<organism evidence="6 7">
    <name type="scientific">Patiria miniata</name>
    <name type="common">Bat star</name>
    <name type="synonym">Asterina miniata</name>
    <dbReference type="NCBI Taxonomy" id="46514"/>
    <lineage>
        <taxon>Eukaryota</taxon>
        <taxon>Metazoa</taxon>
        <taxon>Echinodermata</taxon>
        <taxon>Eleutherozoa</taxon>
        <taxon>Asterozoa</taxon>
        <taxon>Asteroidea</taxon>
        <taxon>Valvatacea</taxon>
        <taxon>Valvatida</taxon>
        <taxon>Asterinidae</taxon>
        <taxon>Patiria</taxon>
    </lineage>
</organism>
<dbReference type="PANTHER" id="PTHR24171:SF10">
    <property type="entry name" value="ANKYRIN REPEAT DOMAIN-CONTAINING PROTEIN 29-LIKE"/>
    <property type="match status" value="1"/>
</dbReference>
<dbReference type="InterPro" id="IPR036770">
    <property type="entry name" value="Ankyrin_rpt-contain_sf"/>
</dbReference>
<feature type="coiled-coil region" evidence="4">
    <location>
        <begin position="89"/>
        <end position="141"/>
    </location>
</feature>
<dbReference type="EnsemblMetazoa" id="XM_038201077.1">
    <property type="protein sequence ID" value="XP_038057005.1"/>
    <property type="gene ID" value="LOC119728730"/>
</dbReference>
<accession>A0A914A088</accession>
<dbReference type="CTD" id="642574"/>
<evidence type="ECO:0000256" key="5">
    <source>
        <dbReference type="SAM" id="MobiDB-lite"/>
    </source>
</evidence>
<dbReference type="Proteomes" id="UP000887568">
    <property type="component" value="Unplaced"/>
</dbReference>
<dbReference type="RefSeq" id="XP_038057005.1">
    <property type="nucleotide sequence ID" value="XM_038201077.1"/>
</dbReference>
<dbReference type="PROSITE" id="PS50088">
    <property type="entry name" value="ANK_REPEAT"/>
    <property type="match status" value="2"/>
</dbReference>
<keyword evidence="7" id="KW-1185">Reference proteome</keyword>
<evidence type="ECO:0000256" key="4">
    <source>
        <dbReference type="SAM" id="Coils"/>
    </source>
</evidence>
<feature type="coiled-coil region" evidence="4">
    <location>
        <begin position="296"/>
        <end position="335"/>
    </location>
</feature>
<dbReference type="SMART" id="SM00248">
    <property type="entry name" value="ANK"/>
    <property type="match status" value="2"/>
</dbReference>
<reference evidence="6" key="1">
    <citation type="submission" date="2022-11" db="UniProtKB">
        <authorList>
            <consortium name="EnsemblMetazoa"/>
        </authorList>
    </citation>
    <scope>IDENTIFICATION</scope>
</reference>
<evidence type="ECO:0000313" key="7">
    <source>
        <dbReference type="Proteomes" id="UP000887568"/>
    </source>
</evidence>
<feature type="repeat" description="ANK" evidence="3">
    <location>
        <begin position="198"/>
        <end position="230"/>
    </location>
</feature>
<keyword evidence="4" id="KW-0175">Coiled coil</keyword>
<feature type="compositionally biased region" description="Low complexity" evidence="5">
    <location>
        <begin position="8"/>
        <end position="33"/>
    </location>
</feature>
<feature type="region of interest" description="Disordered" evidence="5">
    <location>
        <begin position="1"/>
        <end position="70"/>
    </location>
</feature>
<sequence length="577" mass="65477">MPPKKPAAKPAGKPAASKSTTKSTPAKKVTPVKAGAKTPNRPGGKAASTPKAGAKKDNAPSKPKPPSKETLAAVVIQKWVRRFLGKGHLMKLRREKEEYEAMMEKLEKEAFVAMVKREQERAEEEHRKEMEERQRRKLRQQRIKRFLEAAFDGENDEILMVLKEVENDDVKQGIGTDPMGLALRAKHQLEMIDCEDANSNTPLSEAASGGHADTIKLLIERGADVNSRGQFERTPLYRAAFAGHLTAAQVLLQNGADPRLYASDGATPEQVAAHEPLTVLLQEWDITLTDTMITKMETQREQRKEEERKRREAEMAKLENQLAEAQKDHDTRQLQLNKAYCELNKRITEHDKCTAQNVKTDITLQVVKDAEHDLEIAKLEAEKTRERLANVKLQIREQQKTARGLEGEPEVGVKANIKELHDVLMRDVGDKIKNDGRWPLIIDPSGRASTFLRYQDINLINALNPNHMQPEVIRMAVLGAIRYGKPLVLDMLEVDMFETCTERFDEVHPGFMEDIMSKELIKNEKYVYLIKDSDGPEYSKNNFNDHRTKHFLFVIVTKIEPLDSLLERAYPIRIVVG</sequence>
<evidence type="ECO:0000256" key="1">
    <source>
        <dbReference type="ARBA" id="ARBA00022737"/>
    </source>
</evidence>
<name>A0A914A088_PATMI</name>
<keyword evidence="1" id="KW-0677">Repeat</keyword>
<dbReference type="Pfam" id="PF12796">
    <property type="entry name" value="Ank_2"/>
    <property type="match status" value="1"/>
</dbReference>
<keyword evidence="2 3" id="KW-0040">ANK repeat</keyword>
<dbReference type="InterPro" id="IPR027417">
    <property type="entry name" value="P-loop_NTPase"/>
</dbReference>
<dbReference type="GeneID" id="119728730"/>
<protein>
    <recommendedName>
        <fullName evidence="8">IQ motif and ankyrin repeat domain-containing protein</fullName>
    </recommendedName>
</protein>
<dbReference type="Gene3D" id="1.25.40.20">
    <property type="entry name" value="Ankyrin repeat-containing domain"/>
    <property type="match status" value="1"/>
</dbReference>
<evidence type="ECO:0000256" key="3">
    <source>
        <dbReference type="PROSITE-ProRule" id="PRU00023"/>
    </source>
</evidence>
<evidence type="ECO:0000313" key="6">
    <source>
        <dbReference type="EnsemblMetazoa" id="XP_038057005.1"/>
    </source>
</evidence>
<dbReference type="OrthoDB" id="426293at2759"/>
<evidence type="ECO:0008006" key="8">
    <source>
        <dbReference type="Google" id="ProtNLM"/>
    </source>
</evidence>
<dbReference type="AlphaFoldDB" id="A0A914A088"/>
<feature type="repeat" description="ANK" evidence="3">
    <location>
        <begin position="231"/>
        <end position="263"/>
    </location>
</feature>